<name>A0AAV5VUC5_9BILA</name>
<dbReference type="AlphaFoldDB" id="A0AAV5VUC5"/>
<reference evidence="1" key="1">
    <citation type="submission" date="2023-10" db="EMBL/GenBank/DDBJ databases">
        <title>Genome assembly of Pristionchus species.</title>
        <authorList>
            <person name="Yoshida K."/>
            <person name="Sommer R.J."/>
        </authorList>
    </citation>
    <scope>NUCLEOTIDE SEQUENCE</scope>
    <source>
        <strain evidence="1">RS5133</strain>
    </source>
</reference>
<dbReference type="EMBL" id="BTSY01000004">
    <property type="protein sequence ID" value="GMT21645.1"/>
    <property type="molecule type" value="Genomic_DNA"/>
</dbReference>
<feature type="non-terminal residue" evidence="1">
    <location>
        <position position="238"/>
    </location>
</feature>
<accession>A0AAV5VUC5</accession>
<sequence>FGRPPATKRTLHVHLEMRHPGAHLYVRMRKLNSNGRLCLCMNPHNAEAAPTSYYFEVAPDDFDFFALLKQIVHTFLVHVEFIDLDHTSGYARSALNGVKVSHFSFRYEKLTQDESERIVYDLRLREIHKATIKIRVDYIDNPRYFLLQVANLVDAVHLEQENIGGPNRSYRYLFGLKNHDWVNLISEMLNRRVSKIKIDNSWYSHINSSNEAHTLAMEELSKPKACWLHTTTRGGFEV</sequence>
<evidence type="ECO:0000313" key="2">
    <source>
        <dbReference type="Proteomes" id="UP001432322"/>
    </source>
</evidence>
<evidence type="ECO:0000313" key="1">
    <source>
        <dbReference type="EMBL" id="GMT21645.1"/>
    </source>
</evidence>
<feature type="non-terminal residue" evidence="1">
    <location>
        <position position="1"/>
    </location>
</feature>
<proteinExistence type="predicted"/>
<gene>
    <name evidence="1" type="ORF">PFISCL1PPCAC_12942</name>
</gene>
<protein>
    <submittedName>
        <fullName evidence="1">Uncharacterized protein</fullName>
    </submittedName>
</protein>
<comment type="caution">
    <text evidence="1">The sequence shown here is derived from an EMBL/GenBank/DDBJ whole genome shotgun (WGS) entry which is preliminary data.</text>
</comment>
<keyword evidence="2" id="KW-1185">Reference proteome</keyword>
<organism evidence="1 2">
    <name type="scientific">Pristionchus fissidentatus</name>
    <dbReference type="NCBI Taxonomy" id="1538716"/>
    <lineage>
        <taxon>Eukaryota</taxon>
        <taxon>Metazoa</taxon>
        <taxon>Ecdysozoa</taxon>
        <taxon>Nematoda</taxon>
        <taxon>Chromadorea</taxon>
        <taxon>Rhabditida</taxon>
        <taxon>Rhabditina</taxon>
        <taxon>Diplogasteromorpha</taxon>
        <taxon>Diplogasteroidea</taxon>
        <taxon>Neodiplogasteridae</taxon>
        <taxon>Pristionchus</taxon>
    </lineage>
</organism>
<dbReference type="Proteomes" id="UP001432322">
    <property type="component" value="Unassembled WGS sequence"/>
</dbReference>